<proteinExistence type="predicted"/>
<dbReference type="Pfam" id="PF21738">
    <property type="entry name" value="DJR-like_dom"/>
    <property type="match status" value="1"/>
</dbReference>
<organism evidence="4">
    <name type="scientific">Brugia timori</name>
    <dbReference type="NCBI Taxonomy" id="42155"/>
    <lineage>
        <taxon>Eukaryota</taxon>
        <taxon>Metazoa</taxon>
        <taxon>Ecdysozoa</taxon>
        <taxon>Nematoda</taxon>
        <taxon>Chromadorea</taxon>
        <taxon>Rhabditida</taxon>
        <taxon>Spirurina</taxon>
        <taxon>Spiruromorpha</taxon>
        <taxon>Filarioidea</taxon>
        <taxon>Onchocercidae</taxon>
        <taxon>Brugia</taxon>
    </lineage>
</organism>
<keyword evidence="3" id="KW-1185">Reference proteome</keyword>
<sequence length="419" mass="49307">MSIQLTNTDLNLHDKIEFQDFITDVKFIHHFPHSYCSYNYNDEITISVDQKNVYTYPHNSFICIKGSFTNPNNAYIIGFNGLLYLFKEISYSINGTEIERTSNPGVATAIRRILLTTTRNKNYYESYGFSDETSHAYPNIDIVRDTSGQYHFYIEIPLHIFFSYAEDYRKLLINARQELKFRRDINDKNVFKLTNADAINNQDAVLTIESIDWKLPYVELADVLKSYYLKTLKNDIAITIPFRKWELFENLSLPQHKTCTWNLKMVNNMDRILWLALAFHSDKRYNYAASMRNFQSIGIKNVKVFINSKYYPYDSQNVESWHYDAFYQEICKFEHLYNSKNSFISTAPFAVKDYFDSSFPIFLVNLSYRDISVKTGVSDLKVFFETTNNIPQNTVAYGMLIYETIYQYNPLSEMITQVV</sequence>
<evidence type="ECO:0000313" key="3">
    <source>
        <dbReference type="Proteomes" id="UP000280834"/>
    </source>
</evidence>
<evidence type="ECO:0000313" key="4">
    <source>
        <dbReference type="WBParaSite" id="BTMF_0000367601-mRNA-1"/>
    </source>
</evidence>
<dbReference type="InterPro" id="IPR049512">
    <property type="entry name" value="DJR-like_dom"/>
</dbReference>
<protein>
    <submittedName>
        <fullName evidence="4">Virion structural protein</fullName>
    </submittedName>
</protein>
<dbReference type="WBParaSite" id="BTMF_0000367601-mRNA-1">
    <property type="protein sequence ID" value="BTMF_0000367601-mRNA-1"/>
    <property type="gene ID" value="BTMF_0000367601"/>
</dbReference>
<dbReference type="Proteomes" id="UP000280834">
    <property type="component" value="Unassembled WGS sequence"/>
</dbReference>
<evidence type="ECO:0000259" key="1">
    <source>
        <dbReference type="Pfam" id="PF21738"/>
    </source>
</evidence>
<feature type="domain" description="Double jelly roll-like" evidence="1">
    <location>
        <begin position="79"/>
        <end position="405"/>
    </location>
</feature>
<reference evidence="2 3" key="2">
    <citation type="submission" date="2018-11" db="EMBL/GenBank/DDBJ databases">
        <authorList>
            <consortium name="Pathogen Informatics"/>
        </authorList>
    </citation>
    <scope>NUCLEOTIDE SEQUENCE [LARGE SCALE GENOMIC DNA]</scope>
</reference>
<dbReference type="PANTHER" id="PTHR36159">
    <property type="entry name" value="PROTEIN CBG23766"/>
    <property type="match status" value="1"/>
</dbReference>
<gene>
    <name evidence="2" type="ORF">BTMF_LOCUS2983</name>
</gene>
<dbReference type="AlphaFoldDB" id="A0A0R3QBF1"/>
<accession>A0A0R3QBF1</accession>
<dbReference type="EMBL" id="UZAG01002598">
    <property type="protein sequence ID" value="VDO13776.1"/>
    <property type="molecule type" value="Genomic_DNA"/>
</dbReference>
<reference evidence="4" key="1">
    <citation type="submission" date="2017-02" db="UniProtKB">
        <authorList>
            <consortium name="WormBaseParasite"/>
        </authorList>
    </citation>
    <scope>IDENTIFICATION</scope>
</reference>
<name>A0A0R3QBF1_9BILA</name>
<evidence type="ECO:0000313" key="2">
    <source>
        <dbReference type="EMBL" id="VDO13776.1"/>
    </source>
</evidence>
<dbReference type="PANTHER" id="PTHR36159:SF1">
    <property type="entry name" value="RETROVIRUS-RELATED POL POLYPROTEIN FROM TRANSPOSON 412-LIKE PROTEIN"/>
    <property type="match status" value="1"/>
</dbReference>
<dbReference type="STRING" id="42155.A0A0R3QBF1"/>